<comment type="subcellular location">
    <subcellularLocation>
        <location evidence="1">Periplasm</location>
    </subcellularLocation>
</comment>
<evidence type="ECO:0000256" key="4">
    <source>
        <dbReference type="ARBA" id="ARBA00022764"/>
    </source>
</evidence>
<organism evidence="6 7">
    <name type="scientific">SAR86 cluster bacterium SAR86A</name>
    <dbReference type="NCBI Taxonomy" id="1123866"/>
    <lineage>
        <taxon>Bacteria</taxon>
        <taxon>Pseudomonadati</taxon>
        <taxon>Pseudomonadota</taxon>
        <taxon>Gammaproteobacteria</taxon>
        <taxon>SAR86 cluster</taxon>
    </lineage>
</organism>
<dbReference type="EMBL" id="JH611156">
    <property type="protein sequence ID" value="EJP71725.1"/>
    <property type="molecule type" value="Genomic_DNA"/>
</dbReference>
<dbReference type="AlphaFoldDB" id="J4WRN5"/>
<dbReference type="Pfam" id="PF04052">
    <property type="entry name" value="TolB_N"/>
    <property type="match status" value="1"/>
</dbReference>
<evidence type="ECO:0000259" key="5">
    <source>
        <dbReference type="Pfam" id="PF04052"/>
    </source>
</evidence>
<sequence length="414" mass="46459">MRKLFLIFLFFNQLYAELILEITQGTDDPYRVAILPFSGDTEMSEELESIIKNNLNRSGEFETFGEEELLSSPSSEEEIVFNDFKILNIDYLVMGSIAGGDVIYNVFDISKSSKIRTSTVFGIPNKNRQLAHYISDGIYEEITGLKGISSTRILYVTENEKFNLVVADADGKNEQILLESNEPIISPVWSPDSKRVAYVSFETGMAKVFIQNIGTGEREVVIENSSQISSPAWSPDGKFLSLTLYQDGNAEIYILNLRNKNLTRLTNHYSIDTESSWSPRGSKIMFTSGRSGSPQLYEIDLRRFNSKPKRITFEGNYNAKGSYMPDNQGIVFVHRSESEFKIAMKYFDENFIRPLTVSQMDESPSISPNGNVIVYAIKDGNKGLLAGVTLSGAKFKLPASNGAVREPAWSGYLR</sequence>
<dbReference type="InterPro" id="IPR011042">
    <property type="entry name" value="6-blade_b-propeller_TolB-like"/>
</dbReference>
<dbReference type="Pfam" id="PF07676">
    <property type="entry name" value="PD40"/>
    <property type="match status" value="4"/>
</dbReference>
<evidence type="ECO:0000313" key="6">
    <source>
        <dbReference type="EMBL" id="EJP71725.1"/>
    </source>
</evidence>
<dbReference type="InterPro" id="IPR011659">
    <property type="entry name" value="WD40"/>
</dbReference>
<dbReference type="Gene3D" id="2.120.10.30">
    <property type="entry name" value="TolB, C-terminal domain"/>
    <property type="match status" value="1"/>
</dbReference>
<proteinExistence type="inferred from homology"/>
<name>J4WRN5_9GAMM</name>
<keyword evidence="3" id="KW-0732">Signal</keyword>
<dbReference type="Gene3D" id="3.40.50.10070">
    <property type="entry name" value="TolB, N-terminal domain"/>
    <property type="match status" value="1"/>
</dbReference>
<dbReference type="NCBIfam" id="TIGR02800">
    <property type="entry name" value="propeller_TolB"/>
    <property type="match status" value="1"/>
</dbReference>
<evidence type="ECO:0000256" key="2">
    <source>
        <dbReference type="ARBA" id="ARBA00009820"/>
    </source>
</evidence>
<dbReference type="HOGENOM" id="CLU_047123_0_0_6"/>
<evidence type="ECO:0000313" key="7">
    <source>
        <dbReference type="Proteomes" id="UP000010305"/>
    </source>
</evidence>
<dbReference type="PANTHER" id="PTHR36842:SF1">
    <property type="entry name" value="PROTEIN TOLB"/>
    <property type="match status" value="1"/>
</dbReference>
<accession>J4WRN5</accession>
<dbReference type="Proteomes" id="UP000010305">
    <property type="component" value="Unassembled WGS sequence"/>
</dbReference>
<comment type="similarity">
    <text evidence="2">Belongs to the TolB family.</text>
</comment>
<dbReference type="SUPFAM" id="SSF52964">
    <property type="entry name" value="TolB, N-terminal domain"/>
    <property type="match status" value="1"/>
</dbReference>
<dbReference type="GO" id="GO:0042597">
    <property type="term" value="C:periplasmic space"/>
    <property type="evidence" value="ECO:0007669"/>
    <property type="project" value="UniProtKB-SubCell"/>
</dbReference>
<evidence type="ECO:0000256" key="1">
    <source>
        <dbReference type="ARBA" id="ARBA00004418"/>
    </source>
</evidence>
<dbReference type="SUPFAM" id="SSF69304">
    <property type="entry name" value="Tricorn protease N-terminal domain"/>
    <property type="match status" value="1"/>
</dbReference>
<dbReference type="GO" id="GO:0017038">
    <property type="term" value="P:protein import"/>
    <property type="evidence" value="ECO:0007669"/>
    <property type="project" value="InterPro"/>
</dbReference>
<dbReference type="InterPro" id="IPR014167">
    <property type="entry name" value="Tol-Pal_TolB"/>
</dbReference>
<protein>
    <submittedName>
        <fullName evidence="6">Tol-Pal system beta propeller repeat protein TolB</fullName>
    </submittedName>
</protein>
<keyword evidence="4" id="KW-0574">Periplasm</keyword>
<evidence type="ECO:0000256" key="3">
    <source>
        <dbReference type="ARBA" id="ARBA00022729"/>
    </source>
</evidence>
<gene>
    <name evidence="6" type="primary">tolB</name>
    <name evidence="6" type="ORF">NT01SARS_0201</name>
</gene>
<feature type="domain" description="TolB N-terminal" evidence="5">
    <location>
        <begin position="20"/>
        <end position="112"/>
    </location>
</feature>
<reference evidence="6 7" key="1">
    <citation type="journal article" date="2012" name="ISME J.">
        <title>Genomic insights to SAR86, an abundant and uncultivated marine bacterial lineage.</title>
        <authorList>
            <person name="Dupont C.L."/>
            <person name="Rusch D.B."/>
            <person name="Yooseph S."/>
            <person name="Lombardo M.J."/>
            <person name="Richter R.A."/>
            <person name="Valas R."/>
            <person name="Novotny M."/>
            <person name="Yee-Greenbaum J."/>
            <person name="Selengut J.D."/>
            <person name="Haft D.H."/>
            <person name="Halpern A.L."/>
            <person name="Lasken R.S."/>
            <person name="Nealson K."/>
            <person name="Friedman R."/>
            <person name="Venter J.C."/>
        </authorList>
    </citation>
    <scope>NUCLEOTIDE SEQUENCE [LARGE SCALE GENOMIC DNA]</scope>
</reference>
<dbReference type="PANTHER" id="PTHR36842">
    <property type="entry name" value="PROTEIN TOLB HOMOLOG"/>
    <property type="match status" value="1"/>
</dbReference>
<dbReference type="STRING" id="1123866.NT01SARS_0201"/>
<dbReference type="InterPro" id="IPR007195">
    <property type="entry name" value="TolB_N"/>
</dbReference>